<dbReference type="PANTHER" id="PTHR43500">
    <property type="entry name" value="CYSTATHIONINE BETA-LYASE-RELATED"/>
    <property type="match status" value="1"/>
</dbReference>
<dbReference type="InterPro" id="IPR000277">
    <property type="entry name" value="Cys/Met-Metab_PyrdxlP-dep_enz"/>
</dbReference>
<dbReference type="RefSeq" id="WP_106724069.1">
    <property type="nucleotide sequence ID" value="NZ_PXYL01000004.1"/>
</dbReference>
<evidence type="ECO:0000313" key="8">
    <source>
        <dbReference type="EMBL" id="PSJ61637.1"/>
    </source>
</evidence>
<accession>A0A2P7SGN9</accession>
<evidence type="ECO:0000256" key="4">
    <source>
        <dbReference type="ARBA" id="ARBA00023239"/>
    </source>
</evidence>
<dbReference type="AlphaFoldDB" id="A0A2P7SGN9"/>
<dbReference type="InterPro" id="IPR015421">
    <property type="entry name" value="PyrdxlP-dep_Trfase_major"/>
</dbReference>
<dbReference type="Gene3D" id="3.40.640.10">
    <property type="entry name" value="Type I PLP-dependent aspartate aminotransferase-like (Major domain)"/>
    <property type="match status" value="1"/>
</dbReference>
<keyword evidence="9" id="KW-1185">Reference proteome</keyword>
<dbReference type="InterPro" id="IPR015424">
    <property type="entry name" value="PyrdxlP-dep_Trfase"/>
</dbReference>
<keyword evidence="3 6" id="KW-0663">Pyridoxal phosphate</keyword>
<dbReference type="InterPro" id="IPR015422">
    <property type="entry name" value="PyrdxlP-dep_Trfase_small"/>
</dbReference>
<proteinExistence type="inferred from homology"/>
<evidence type="ECO:0000256" key="7">
    <source>
        <dbReference type="RuleBase" id="RU362118"/>
    </source>
</evidence>
<sequence>MAKRDFTNTGIHTRLAHAGNDPHDYHGFVNPPVVHASTVLFPNAATMASRAQKYTYGTRGTPTTDALAQAIDALEGSAGTIIVPSGLAAVTVPLLAFLAAGDHVLIVDSVYAPTRHFANTMLKRLGVEIEYYDPHVGAGISALMKPNTKVVFTESPASNTFEVQDIPAISKAAHAGGAIVMMDNTWATPLYFKPLDHGVDISIHAATKYPAGHSDVLLGTVSANAACWERLHEGFLTLGTCAAPDDVYQVLRGLRTMGVRLERHEQSTLEIARWLETQPGVARVLHPGLESHPDHRLWKRDFSGSSGIFSVVLQGGGQKEAHAFLDALEIFGLGYSWGGYESLAVHVYLGDRVVAKGPYEGPLIRLQIGLENVEDIKADIARGLKAAREA</sequence>
<comment type="similarity">
    <text evidence="2 7">Belongs to the trans-sulfuration enzymes family.</text>
</comment>
<dbReference type="InterPro" id="IPR006233">
    <property type="entry name" value="Cys_b_lyase_bac"/>
</dbReference>
<evidence type="ECO:0000256" key="2">
    <source>
        <dbReference type="ARBA" id="ARBA00009077"/>
    </source>
</evidence>
<comment type="cofactor">
    <cofactor evidence="1 7">
        <name>pyridoxal 5'-phosphate</name>
        <dbReference type="ChEBI" id="CHEBI:597326"/>
    </cofactor>
</comment>
<evidence type="ECO:0000256" key="3">
    <source>
        <dbReference type="ARBA" id="ARBA00022898"/>
    </source>
</evidence>
<dbReference type="Gene3D" id="3.90.1150.10">
    <property type="entry name" value="Aspartate Aminotransferase, domain 1"/>
    <property type="match status" value="1"/>
</dbReference>
<dbReference type="GO" id="GO:0019450">
    <property type="term" value="P:L-cysteine catabolic process to pyruvate"/>
    <property type="evidence" value="ECO:0007669"/>
    <property type="project" value="TreeGrafter"/>
</dbReference>
<gene>
    <name evidence="8" type="ORF">C7I85_08855</name>
</gene>
<dbReference type="Pfam" id="PF01053">
    <property type="entry name" value="Cys_Met_Meta_PP"/>
    <property type="match status" value="1"/>
</dbReference>
<organism evidence="8 9">
    <name type="scientific">Pseudaminobacter soli</name>
    <name type="common">ex Li et al. 2025</name>
    <dbReference type="NCBI Taxonomy" id="1295366"/>
    <lineage>
        <taxon>Bacteria</taxon>
        <taxon>Pseudomonadati</taxon>
        <taxon>Pseudomonadota</taxon>
        <taxon>Alphaproteobacteria</taxon>
        <taxon>Hyphomicrobiales</taxon>
        <taxon>Phyllobacteriaceae</taxon>
        <taxon>Pseudaminobacter</taxon>
    </lineage>
</organism>
<dbReference type="EMBL" id="PXYL01000004">
    <property type="protein sequence ID" value="PSJ61637.1"/>
    <property type="molecule type" value="Genomic_DNA"/>
</dbReference>
<feature type="modified residue" description="N6-(pyridoxal phosphate)lysine" evidence="6">
    <location>
        <position position="208"/>
    </location>
</feature>
<evidence type="ECO:0000313" key="9">
    <source>
        <dbReference type="Proteomes" id="UP000240653"/>
    </source>
</evidence>
<dbReference type="OrthoDB" id="9790858at2"/>
<name>A0A2P7SGN9_9HYPH</name>
<dbReference type="PANTHER" id="PTHR43500:SF1">
    <property type="entry name" value="CYSTATHIONINE BETA-LYASE-RELATED"/>
    <property type="match status" value="1"/>
</dbReference>
<dbReference type="NCBIfam" id="NF004626">
    <property type="entry name" value="PRK05967.1"/>
    <property type="match status" value="1"/>
</dbReference>
<dbReference type="Proteomes" id="UP000240653">
    <property type="component" value="Unassembled WGS sequence"/>
</dbReference>
<protein>
    <submittedName>
        <fullName evidence="8">Cystathionine beta-lyase</fullName>
    </submittedName>
</protein>
<dbReference type="FunFam" id="3.40.640.10:FF:000046">
    <property type="entry name" value="Cystathionine gamma-lyase"/>
    <property type="match status" value="1"/>
</dbReference>
<dbReference type="GO" id="GO:0047804">
    <property type="term" value="F:cysteine-S-conjugate beta-lyase activity"/>
    <property type="evidence" value="ECO:0007669"/>
    <property type="project" value="InterPro"/>
</dbReference>
<dbReference type="PIRSF" id="PIRSF001434">
    <property type="entry name" value="CGS"/>
    <property type="match status" value="1"/>
</dbReference>
<evidence type="ECO:0000256" key="5">
    <source>
        <dbReference type="ARBA" id="ARBA00047517"/>
    </source>
</evidence>
<evidence type="ECO:0000256" key="6">
    <source>
        <dbReference type="PIRSR" id="PIRSR001434-2"/>
    </source>
</evidence>
<comment type="catalytic activity">
    <reaction evidence="5">
        <text>L,L-cystathionine + H2O = L-homocysteine + pyruvate + NH4(+)</text>
        <dbReference type="Rhea" id="RHEA:13965"/>
        <dbReference type="ChEBI" id="CHEBI:15361"/>
        <dbReference type="ChEBI" id="CHEBI:15377"/>
        <dbReference type="ChEBI" id="CHEBI:28938"/>
        <dbReference type="ChEBI" id="CHEBI:58161"/>
        <dbReference type="ChEBI" id="CHEBI:58199"/>
    </reaction>
</comment>
<keyword evidence="4 8" id="KW-0456">Lyase</keyword>
<dbReference type="GO" id="GO:0030170">
    <property type="term" value="F:pyridoxal phosphate binding"/>
    <property type="evidence" value="ECO:0007669"/>
    <property type="project" value="InterPro"/>
</dbReference>
<dbReference type="NCBIfam" id="TIGR01324">
    <property type="entry name" value="cysta_beta_ly_B"/>
    <property type="match status" value="1"/>
</dbReference>
<dbReference type="CDD" id="cd00614">
    <property type="entry name" value="CGS_like"/>
    <property type="match status" value="1"/>
</dbReference>
<dbReference type="GO" id="GO:0019346">
    <property type="term" value="P:transsulfuration"/>
    <property type="evidence" value="ECO:0007669"/>
    <property type="project" value="InterPro"/>
</dbReference>
<comment type="caution">
    <text evidence="8">The sequence shown here is derived from an EMBL/GenBank/DDBJ whole genome shotgun (WGS) entry which is preliminary data.</text>
</comment>
<evidence type="ECO:0000256" key="1">
    <source>
        <dbReference type="ARBA" id="ARBA00001933"/>
    </source>
</evidence>
<dbReference type="SUPFAM" id="SSF53383">
    <property type="entry name" value="PLP-dependent transferases"/>
    <property type="match status" value="1"/>
</dbReference>
<reference evidence="8 9" key="1">
    <citation type="submission" date="2018-03" db="EMBL/GenBank/DDBJ databases">
        <title>The draft genome of Mesorhizobium soli JCM 19897.</title>
        <authorList>
            <person name="Li L."/>
            <person name="Liu L."/>
            <person name="Liang L."/>
            <person name="Wang T."/>
            <person name="Zhang X."/>
        </authorList>
    </citation>
    <scope>NUCLEOTIDE SEQUENCE [LARGE SCALE GENOMIC DNA]</scope>
    <source>
        <strain evidence="8 9">JCM 19897</strain>
    </source>
</reference>